<evidence type="ECO:0000313" key="1">
    <source>
        <dbReference type="EMBL" id="WMV09179.1"/>
    </source>
</evidence>
<name>A0AAF0PQD4_SOLVR</name>
<protein>
    <submittedName>
        <fullName evidence="1">Uncharacterized protein</fullName>
    </submittedName>
</protein>
<evidence type="ECO:0000313" key="2">
    <source>
        <dbReference type="Proteomes" id="UP001234989"/>
    </source>
</evidence>
<gene>
    <name evidence="1" type="ORF">MTR67_002564</name>
</gene>
<accession>A0AAF0PQD4</accession>
<organism evidence="1 2">
    <name type="scientific">Solanum verrucosum</name>
    <dbReference type="NCBI Taxonomy" id="315347"/>
    <lineage>
        <taxon>Eukaryota</taxon>
        <taxon>Viridiplantae</taxon>
        <taxon>Streptophyta</taxon>
        <taxon>Embryophyta</taxon>
        <taxon>Tracheophyta</taxon>
        <taxon>Spermatophyta</taxon>
        <taxon>Magnoliopsida</taxon>
        <taxon>eudicotyledons</taxon>
        <taxon>Gunneridae</taxon>
        <taxon>Pentapetalae</taxon>
        <taxon>asterids</taxon>
        <taxon>lamiids</taxon>
        <taxon>Solanales</taxon>
        <taxon>Solanaceae</taxon>
        <taxon>Solanoideae</taxon>
        <taxon>Solaneae</taxon>
        <taxon>Solanum</taxon>
    </lineage>
</organism>
<dbReference type="EMBL" id="CP133612">
    <property type="protein sequence ID" value="WMV09179.1"/>
    <property type="molecule type" value="Genomic_DNA"/>
</dbReference>
<proteinExistence type="predicted"/>
<dbReference type="Proteomes" id="UP001234989">
    <property type="component" value="Chromosome 1"/>
</dbReference>
<keyword evidence="2" id="KW-1185">Reference proteome</keyword>
<reference evidence="1" key="1">
    <citation type="submission" date="2023-08" db="EMBL/GenBank/DDBJ databases">
        <title>A de novo genome assembly of Solanum verrucosum Schlechtendal, a Mexican diploid species geographically isolated from the other diploid A-genome species in potato relatives.</title>
        <authorList>
            <person name="Hosaka K."/>
        </authorList>
    </citation>
    <scope>NUCLEOTIDE SEQUENCE</scope>
    <source>
        <tissue evidence="1">Young leaves</tissue>
    </source>
</reference>
<feature type="non-terminal residue" evidence="1">
    <location>
        <position position="155"/>
    </location>
</feature>
<sequence>MKELAKDVRRLAHLVVCLTETSDSGVIVHNGTKSSLVAEVKEKQDIDPILLQLKSTVHQQKVQVQVLRIEIKHRSVPDPYSEASVIMPPCRAYARNANACNANTVHPVPDHEWKENKGWDVTPLTWECFTGAFLDRFFQRGLREAKAQKFMSLKQ</sequence>
<dbReference type="AlphaFoldDB" id="A0AAF0PQD4"/>